<comment type="caution">
    <text evidence="2">The sequence shown here is derived from an EMBL/GenBank/DDBJ whole genome shotgun (WGS) entry which is preliminary data.</text>
</comment>
<keyword evidence="1" id="KW-0472">Membrane</keyword>
<dbReference type="AlphaFoldDB" id="A0A8X6K7G9"/>
<reference evidence="2" key="1">
    <citation type="submission" date="2020-07" db="EMBL/GenBank/DDBJ databases">
        <title>Multicomponent nature underlies the extraordinary mechanical properties of spider dragline silk.</title>
        <authorList>
            <person name="Kono N."/>
            <person name="Nakamura H."/>
            <person name="Mori M."/>
            <person name="Yoshida Y."/>
            <person name="Ohtoshi R."/>
            <person name="Malay A.D."/>
            <person name="Moran D.A.P."/>
            <person name="Tomita M."/>
            <person name="Numata K."/>
            <person name="Arakawa K."/>
        </authorList>
    </citation>
    <scope>NUCLEOTIDE SEQUENCE</scope>
</reference>
<protein>
    <submittedName>
        <fullName evidence="2">Uncharacterized protein</fullName>
    </submittedName>
</protein>
<evidence type="ECO:0000313" key="3">
    <source>
        <dbReference type="Proteomes" id="UP000887116"/>
    </source>
</evidence>
<gene>
    <name evidence="2" type="primary">AVEN_170196_1</name>
    <name evidence="2" type="ORF">TNCT_718781</name>
</gene>
<proteinExistence type="predicted"/>
<feature type="transmembrane region" description="Helical" evidence="1">
    <location>
        <begin position="47"/>
        <end position="68"/>
    </location>
</feature>
<dbReference type="Proteomes" id="UP000887116">
    <property type="component" value="Unassembled WGS sequence"/>
</dbReference>
<feature type="transmembrane region" description="Helical" evidence="1">
    <location>
        <begin position="80"/>
        <end position="99"/>
    </location>
</feature>
<evidence type="ECO:0000256" key="1">
    <source>
        <dbReference type="SAM" id="Phobius"/>
    </source>
</evidence>
<name>A0A8X6K7G9_TRICU</name>
<dbReference type="OrthoDB" id="5800391at2759"/>
<dbReference type="EMBL" id="BMAO01019997">
    <property type="protein sequence ID" value="GFQ64351.1"/>
    <property type="molecule type" value="Genomic_DNA"/>
</dbReference>
<keyword evidence="3" id="KW-1185">Reference proteome</keyword>
<keyword evidence="1" id="KW-1133">Transmembrane helix</keyword>
<evidence type="ECO:0000313" key="2">
    <source>
        <dbReference type="EMBL" id="GFQ64351.1"/>
    </source>
</evidence>
<keyword evidence="1" id="KW-0812">Transmembrane</keyword>
<sequence length="179" mass="19644">MTQTVSKFRKKLNSTSKNGFVSFVSCYNTHASEIFSCISELEQSLSFVLTVLQAYLVWNIFNISTLMIKLKISQIDFIPLVTEIISLNVAVFTFLLLNLSAASVHDAAVAVRKVVFQTVASMESSDENEGSLMLKVASDFPSKCVVTGWKLFQCKRGIVLKIAGAVFTYGIIVTQIGPG</sequence>
<organism evidence="2 3">
    <name type="scientific">Trichonephila clavata</name>
    <name type="common">Joro spider</name>
    <name type="synonym">Nephila clavata</name>
    <dbReference type="NCBI Taxonomy" id="2740835"/>
    <lineage>
        <taxon>Eukaryota</taxon>
        <taxon>Metazoa</taxon>
        <taxon>Ecdysozoa</taxon>
        <taxon>Arthropoda</taxon>
        <taxon>Chelicerata</taxon>
        <taxon>Arachnida</taxon>
        <taxon>Araneae</taxon>
        <taxon>Araneomorphae</taxon>
        <taxon>Entelegynae</taxon>
        <taxon>Araneoidea</taxon>
        <taxon>Nephilidae</taxon>
        <taxon>Trichonephila</taxon>
    </lineage>
</organism>
<accession>A0A8X6K7G9</accession>